<comment type="caution">
    <text evidence="2">The sequence shown here is derived from an EMBL/GenBank/DDBJ whole genome shotgun (WGS) entry which is preliminary data.</text>
</comment>
<dbReference type="AlphaFoldDB" id="A0A2A2I6C2"/>
<keyword evidence="2" id="KW-0808">Transferase</keyword>
<dbReference type="PROSITE" id="PS51186">
    <property type="entry name" value="GNAT"/>
    <property type="match status" value="1"/>
</dbReference>
<accession>A0A2A2I6C2</accession>
<feature type="domain" description="N-acetyltransferase" evidence="1">
    <location>
        <begin position="18"/>
        <end position="180"/>
    </location>
</feature>
<dbReference type="InterPro" id="IPR000182">
    <property type="entry name" value="GNAT_dom"/>
</dbReference>
<dbReference type="EMBL" id="NMPM01000017">
    <property type="protein sequence ID" value="PAV26680.1"/>
    <property type="molecule type" value="Genomic_DNA"/>
</dbReference>
<dbReference type="Proteomes" id="UP000218332">
    <property type="component" value="Unassembled WGS sequence"/>
</dbReference>
<protein>
    <submittedName>
        <fullName evidence="2">GNAT family N-acetyltransferase</fullName>
    </submittedName>
</protein>
<gene>
    <name evidence="2" type="ORF">CF392_04565</name>
</gene>
<dbReference type="PANTHER" id="PTHR43138:SF1">
    <property type="entry name" value="N-ACETYLTRANSFERASE ACA1"/>
    <property type="match status" value="1"/>
</dbReference>
<evidence type="ECO:0000313" key="2">
    <source>
        <dbReference type="EMBL" id="PAV26680.1"/>
    </source>
</evidence>
<dbReference type="InterPro" id="IPR052742">
    <property type="entry name" value="Mito_N-acetyltransferase"/>
</dbReference>
<dbReference type="Pfam" id="PF00583">
    <property type="entry name" value="Acetyltransf_1"/>
    <property type="match status" value="1"/>
</dbReference>
<dbReference type="PANTHER" id="PTHR43138">
    <property type="entry name" value="ACETYLTRANSFERASE, GNAT FAMILY"/>
    <property type="match status" value="1"/>
</dbReference>
<dbReference type="GO" id="GO:0016747">
    <property type="term" value="F:acyltransferase activity, transferring groups other than amino-acyl groups"/>
    <property type="evidence" value="ECO:0007669"/>
    <property type="project" value="InterPro"/>
</dbReference>
<evidence type="ECO:0000259" key="1">
    <source>
        <dbReference type="PROSITE" id="PS51186"/>
    </source>
</evidence>
<dbReference type="SUPFAM" id="SSF55729">
    <property type="entry name" value="Acyl-CoA N-acyltransferases (Nat)"/>
    <property type="match status" value="1"/>
</dbReference>
<keyword evidence="3" id="KW-1185">Reference proteome</keyword>
<evidence type="ECO:0000313" key="3">
    <source>
        <dbReference type="Proteomes" id="UP000218332"/>
    </source>
</evidence>
<organism evidence="2 3">
    <name type="scientific">Tamilnaduibacter salinus</name>
    <dbReference type="NCBI Taxonomy" id="1484056"/>
    <lineage>
        <taxon>Bacteria</taxon>
        <taxon>Pseudomonadati</taxon>
        <taxon>Pseudomonadota</taxon>
        <taxon>Gammaproteobacteria</taxon>
        <taxon>Pseudomonadales</taxon>
        <taxon>Marinobacteraceae</taxon>
        <taxon>Tamilnaduibacter</taxon>
    </lineage>
</organism>
<dbReference type="Gene3D" id="3.40.630.30">
    <property type="match status" value="1"/>
</dbReference>
<reference evidence="2 3" key="1">
    <citation type="submission" date="2017-07" db="EMBL/GenBank/DDBJ databases">
        <title>Tamlnaduibacter salinus (Mi-7) genome sequencing.</title>
        <authorList>
            <person name="Verma A."/>
            <person name="Krishnamurthi S."/>
        </authorList>
    </citation>
    <scope>NUCLEOTIDE SEQUENCE [LARGE SCALE GENOMIC DNA]</scope>
    <source>
        <strain evidence="2 3">Mi-7</strain>
    </source>
</reference>
<sequence>MVFGRCTIIRRTSLSEFPLIRSYRPADWAAVWSIIRPVFRAGETYAIPTDIAEADAHRLWIEAPAATYVAQDDGGRVLATYYIKANHPGPGSHVCNCGYIVDRSARGQGLASDLCGHSQTVAVELGFRAMQYNLVVATNQGALRVWRRHGFEIVGTLPGAFQHPELGDVDAHVLYKSLMSGMGS</sequence>
<proteinExistence type="predicted"/>
<dbReference type="InterPro" id="IPR016181">
    <property type="entry name" value="Acyl_CoA_acyltransferase"/>
</dbReference>
<name>A0A2A2I6C2_9GAMM</name>